<comment type="caution">
    <text evidence="1">The sequence shown here is derived from an EMBL/GenBank/DDBJ whole genome shotgun (WGS) entry which is preliminary data.</text>
</comment>
<gene>
    <name evidence="1" type="ORF">RRG08_007588</name>
</gene>
<accession>A0AAE0YST7</accession>
<organism evidence="1 2">
    <name type="scientific">Elysia crispata</name>
    <name type="common">lettuce slug</name>
    <dbReference type="NCBI Taxonomy" id="231223"/>
    <lineage>
        <taxon>Eukaryota</taxon>
        <taxon>Metazoa</taxon>
        <taxon>Spiralia</taxon>
        <taxon>Lophotrochozoa</taxon>
        <taxon>Mollusca</taxon>
        <taxon>Gastropoda</taxon>
        <taxon>Heterobranchia</taxon>
        <taxon>Euthyneura</taxon>
        <taxon>Panpulmonata</taxon>
        <taxon>Sacoglossa</taxon>
        <taxon>Placobranchoidea</taxon>
        <taxon>Plakobranchidae</taxon>
        <taxon>Elysia</taxon>
    </lineage>
</organism>
<reference evidence="1" key="1">
    <citation type="journal article" date="2023" name="G3 (Bethesda)">
        <title>A reference genome for the long-term kleptoplast-retaining sea slug Elysia crispata morphotype clarki.</title>
        <authorList>
            <person name="Eastman K.E."/>
            <person name="Pendleton A.L."/>
            <person name="Shaikh M.A."/>
            <person name="Suttiyut T."/>
            <person name="Ogas R."/>
            <person name="Tomko P."/>
            <person name="Gavelis G."/>
            <person name="Widhalm J.R."/>
            <person name="Wisecaver J.H."/>
        </authorList>
    </citation>
    <scope>NUCLEOTIDE SEQUENCE</scope>
    <source>
        <strain evidence="1">ECLA1</strain>
    </source>
</reference>
<keyword evidence="2" id="KW-1185">Reference proteome</keyword>
<evidence type="ECO:0000313" key="2">
    <source>
        <dbReference type="Proteomes" id="UP001283361"/>
    </source>
</evidence>
<dbReference type="EMBL" id="JAWDGP010005495">
    <property type="protein sequence ID" value="KAK3756563.1"/>
    <property type="molecule type" value="Genomic_DNA"/>
</dbReference>
<proteinExistence type="predicted"/>
<name>A0AAE0YST7_9GAST</name>
<dbReference type="AlphaFoldDB" id="A0AAE0YST7"/>
<evidence type="ECO:0000313" key="1">
    <source>
        <dbReference type="EMBL" id="KAK3756563.1"/>
    </source>
</evidence>
<sequence>METIIIRRRWRWIGHVLRKEQDAIPRVAVQWRRKGHRKRGRPKTTWRRRVEAEAAPMGQSWGTLRMLAQDREQWKEFVGALKCPRQKGHLGETNVEDVFALSRIEQVKWGPRPLEDGPAGEKARNIIFMKYSKLYPKRSTVLAPRRQQIVCRPSGNQPEFRMTL</sequence>
<dbReference type="Proteomes" id="UP001283361">
    <property type="component" value="Unassembled WGS sequence"/>
</dbReference>
<protein>
    <submittedName>
        <fullName evidence="1">Uncharacterized protein</fullName>
    </submittedName>
</protein>